<dbReference type="AlphaFoldDB" id="A0AAN6WW02"/>
<feature type="compositionally biased region" description="Low complexity" evidence="2">
    <location>
        <begin position="106"/>
        <end position="116"/>
    </location>
</feature>
<feature type="domain" description="C2H2-type" evidence="3">
    <location>
        <begin position="244"/>
        <end position="267"/>
    </location>
</feature>
<feature type="compositionally biased region" description="Low complexity" evidence="2">
    <location>
        <begin position="60"/>
        <end position="85"/>
    </location>
</feature>
<dbReference type="InterPro" id="IPR036236">
    <property type="entry name" value="Znf_C2H2_sf"/>
</dbReference>
<dbReference type="PROSITE" id="PS00028">
    <property type="entry name" value="ZINC_FINGER_C2H2_1"/>
    <property type="match status" value="2"/>
</dbReference>
<feature type="region of interest" description="Disordered" evidence="2">
    <location>
        <begin position="45"/>
        <end position="85"/>
    </location>
</feature>
<feature type="compositionally biased region" description="Low complexity" evidence="2">
    <location>
        <begin position="482"/>
        <end position="499"/>
    </location>
</feature>
<comment type="caution">
    <text evidence="4">The sequence shown here is derived from an EMBL/GenBank/DDBJ whole genome shotgun (WGS) entry which is preliminary data.</text>
</comment>
<reference evidence="4" key="1">
    <citation type="journal article" date="2023" name="Mol. Phylogenet. Evol.">
        <title>Genome-scale phylogeny and comparative genomics of the fungal order Sordariales.</title>
        <authorList>
            <person name="Hensen N."/>
            <person name="Bonometti L."/>
            <person name="Westerberg I."/>
            <person name="Brannstrom I.O."/>
            <person name="Guillou S."/>
            <person name="Cros-Aarteil S."/>
            <person name="Calhoun S."/>
            <person name="Haridas S."/>
            <person name="Kuo A."/>
            <person name="Mondo S."/>
            <person name="Pangilinan J."/>
            <person name="Riley R."/>
            <person name="LaButti K."/>
            <person name="Andreopoulos B."/>
            <person name="Lipzen A."/>
            <person name="Chen C."/>
            <person name="Yan M."/>
            <person name="Daum C."/>
            <person name="Ng V."/>
            <person name="Clum A."/>
            <person name="Steindorff A."/>
            <person name="Ohm R.A."/>
            <person name="Martin F."/>
            <person name="Silar P."/>
            <person name="Natvig D.O."/>
            <person name="Lalanne C."/>
            <person name="Gautier V."/>
            <person name="Ament-Velasquez S.L."/>
            <person name="Kruys A."/>
            <person name="Hutchinson M.I."/>
            <person name="Powell A.J."/>
            <person name="Barry K."/>
            <person name="Miller A.N."/>
            <person name="Grigoriev I.V."/>
            <person name="Debuchy R."/>
            <person name="Gladieux P."/>
            <person name="Hiltunen Thoren M."/>
            <person name="Johannesson H."/>
        </authorList>
    </citation>
    <scope>NUCLEOTIDE SEQUENCE</scope>
    <source>
        <strain evidence="4">PSN309</strain>
    </source>
</reference>
<gene>
    <name evidence="4" type="ORF">QBC35DRAFT_237781</name>
</gene>
<feature type="domain" description="C2H2-type" evidence="3">
    <location>
        <begin position="215"/>
        <end position="243"/>
    </location>
</feature>
<dbReference type="GO" id="GO:0000922">
    <property type="term" value="C:spindle pole"/>
    <property type="evidence" value="ECO:0007669"/>
    <property type="project" value="InterPro"/>
</dbReference>
<keyword evidence="5" id="KW-1185">Reference proteome</keyword>
<feature type="region of interest" description="Disordered" evidence="2">
    <location>
        <begin position="415"/>
        <end position="518"/>
    </location>
</feature>
<sequence length="621" mass="69206">MDPFRAPPADTLAAARLHVQALTDCGLPREALLRALLENYGDGTSNAAAPGGLEVGGFAQQSQVPQPQQQQQQQQDQEQQQVISQQQPVRQQPQVLLQQQQQQVVAQQQQQPHLHQPQPPPQPPQQQILQGKLMQGRYGYNSHHTRLSVSTTSSQSSGRASIMSAATTMSSVSSQSGMPGGPGAAQEIAAPKMPTPPAPPVKSNNRGTSKPQGAYWCTFCDVAFQRKFDWKRHEDEFHERYKRYPCPNCNRIFWGANTFNQHHKNAHGCTTCPHAERVVRYTQRKTAWACGFCGGFLASRDRYFDHVARHYEDGCNKSHWNHSLVIYGLLHQPSVTHAWKDLLAAMYGHLPREQQPMLEWDVKVTGNAPGFLEGESPGKLQDLLEFFNENNDDPRFIVRLAHDSANIRLRHEIQSPVASSPASSIVSRPISEPPKTKPVTKGIPSTKHMSTPQSTGPPPPAYDGTHQHVLKKQRSLAPAPDSPFSKPFLFSPPSQLPSQQPTPQPAPLESQPLPPHKLINNPFHQPMMGIQETGAGSGFYDLTVTHIHPHMQAHDMTSMQLDQPQPQQMQQQLQQQQQQSQFLAPMNLNLNLFEDWSSLAGTIVDENTWWQQAPSHQGPTG</sequence>
<feature type="compositionally biased region" description="Low complexity" evidence="2">
    <location>
        <begin position="148"/>
        <end position="157"/>
    </location>
</feature>
<keyword evidence="1" id="KW-0479">Metal-binding</keyword>
<feature type="compositionally biased region" description="Low complexity" evidence="2">
    <location>
        <begin position="415"/>
        <end position="430"/>
    </location>
</feature>
<dbReference type="PROSITE" id="PS50157">
    <property type="entry name" value="ZINC_FINGER_C2H2_2"/>
    <property type="match status" value="2"/>
</dbReference>
<dbReference type="GO" id="GO:0005874">
    <property type="term" value="C:microtubule"/>
    <property type="evidence" value="ECO:0007669"/>
    <property type="project" value="InterPro"/>
</dbReference>
<dbReference type="Gene3D" id="3.30.160.60">
    <property type="entry name" value="Classic Zinc Finger"/>
    <property type="match status" value="1"/>
</dbReference>
<proteinExistence type="predicted"/>
<dbReference type="Proteomes" id="UP001302126">
    <property type="component" value="Unassembled WGS sequence"/>
</dbReference>
<dbReference type="GO" id="GO:0032467">
    <property type="term" value="P:positive regulation of cytokinesis"/>
    <property type="evidence" value="ECO:0007669"/>
    <property type="project" value="InterPro"/>
</dbReference>
<dbReference type="SUPFAM" id="SSF57667">
    <property type="entry name" value="beta-beta-alpha zinc fingers"/>
    <property type="match status" value="1"/>
</dbReference>
<evidence type="ECO:0000256" key="1">
    <source>
        <dbReference type="PROSITE-ProRule" id="PRU00042"/>
    </source>
</evidence>
<reference evidence="4" key="2">
    <citation type="submission" date="2023-05" db="EMBL/GenBank/DDBJ databases">
        <authorList>
            <consortium name="Lawrence Berkeley National Laboratory"/>
            <person name="Steindorff A."/>
            <person name="Hensen N."/>
            <person name="Bonometti L."/>
            <person name="Westerberg I."/>
            <person name="Brannstrom I.O."/>
            <person name="Guillou S."/>
            <person name="Cros-Aarteil S."/>
            <person name="Calhoun S."/>
            <person name="Haridas S."/>
            <person name="Kuo A."/>
            <person name="Mondo S."/>
            <person name="Pangilinan J."/>
            <person name="Riley R."/>
            <person name="Labutti K."/>
            <person name="Andreopoulos B."/>
            <person name="Lipzen A."/>
            <person name="Chen C."/>
            <person name="Yanf M."/>
            <person name="Daum C."/>
            <person name="Ng V."/>
            <person name="Clum A."/>
            <person name="Ohm R."/>
            <person name="Martin F."/>
            <person name="Silar P."/>
            <person name="Natvig D."/>
            <person name="Lalanne C."/>
            <person name="Gautier V."/>
            <person name="Ament-Velasquez S.L."/>
            <person name="Kruys A."/>
            <person name="Hutchinson M.I."/>
            <person name="Powell A.J."/>
            <person name="Barry K."/>
            <person name="Miller A.N."/>
            <person name="Grigoriev I.V."/>
            <person name="Debuchy R."/>
            <person name="Gladieux P."/>
            <person name="Thoren M.H."/>
            <person name="Johannesson H."/>
        </authorList>
    </citation>
    <scope>NUCLEOTIDE SEQUENCE</scope>
    <source>
        <strain evidence="4">PSN309</strain>
    </source>
</reference>
<name>A0AAN6WW02_9PEZI</name>
<evidence type="ECO:0000256" key="2">
    <source>
        <dbReference type="SAM" id="MobiDB-lite"/>
    </source>
</evidence>
<feature type="compositionally biased region" description="Low complexity" evidence="2">
    <location>
        <begin position="164"/>
        <end position="177"/>
    </location>
</feature>
<evidence type="ECO:0000259" key="3">
    <source>
        <dbReference type="PROSITE" id="PS50157"/>
    </source>
</evidence>
<dbReference type="InterPro" id="IPR013087">
    <property type="entry name" value="Znf_C2H2_type"/>
</dbReference>
<dbReference type="SMART" id="SM00355">
    <property type="entry name" value="ZnF_C2H2"/>
    <property type="match status" value="3"/>
</dbReference>
<feature type="region of interest" description="Disordered" evidence="2">
    <location>
        <begin position="106"/>
        <end position="127"/>
    </location>
</feature>
<dbReference type="GO" id="GO:0008270">
    <property type="term" value="F:zinc ion binding"/>
    <property type="evidence" value="ECO:0007669"/>
    <property type="project" value="UniProtKB-KW"/>
</dbReference>
<organism evidence="4 5">
    <name type="scientific">Podospora australis</name>
    <dbReference type="NCBI Taxonomy" id="1536484"/>
    <lineage>
        <taxon>Eukaryota</taxon>
        <taxon>Fungi</taxon>
        <taxon>Dikarya</taxon>
        <taxon>Ascomycota</taxon>
        <taxon>Pezizomycotina</taxon>
        <taxon>Sordariomycetes</taxon>
        <taxon>Sordariomycetidae</taxon>
        <taxon>Sordariales</taxon>
        <taxon>Podosporaceae</taxon>
        <taxon>Podospora</taxon>
    </lineage>
</organism>
<dbReference type="EMBL" id="MU864406">
    <property type="protein sequence ID" value="KAK4187242.1"/>
    <property type="molecule type" value="Genomic_DNA"/>
</dbReference>
<accession>A0AAN6WW02</accession>
<evidence type="ECO:0000313" key="5">
    <source>
        <dbReference type="Proteomes" id="UP001302126"/>
    </source>
</evidence>
<feature type="region of interest" description="Disordered" evidence="2">
    <location>
        <begin position="146"/>
        <end position="188"/>
    </location>
</feature>
<protein>
    <recommendedName>
        <fullName evidence="3">C2H2-type domain-containing protein</fullName>
    </recommendedName>
</protein>
<keyword evidence="1" id="KW-0862">Zinc</keyword>
<dbReference type="PANTHER" id="PTHR21616">
    <property type="entry name" value="CENTROSOME SPINDLE POLE ASSOCIATED PROTEIN"/>
    <property type="match status" value="1"/>
</dbReference>
<keyword evidence="1" id="KW-0863">Zinc-finger</keyword>
<evidence type="ECO:0000313" key="4">
    <source>
        <dbReference type="EMBL" id="KAK4187242.1"/>
    </source>
</evidence>
<dbReference type="InterPro" id="IPR026708">
    <property type="entry name" value="CSPP1"/>
</dbReference>
<dbReference type="PANTHER" id="PTHR21616:SF2">
    <property type="entry name" value="CENTROSOME AND SPINDLE POLE-ASSOCIATED PROTEIN 1"/>
    <property type="match status" value="1"/>
</dbReference>